<keyword evidence="1" id="KW-0812">Transmembrane</keyword>
<evidence type="ECO:0000313" key="3">
    <source>
        <dbReference type="Proteomes" id="UP000188235"/>
    </source>
</evidence>
<feature type="transmembrane region" description="Helical" evidence="1">
    <location>
        <begin position="78"/>
        <end position="99"/>
    </location>
</feature>
<evidence type="ECO:0000256" key="1">
    <source>
        <dbReference type="SAM" id="Phobius"/>
    </source>
</evidence>
<sequence length="125" mass="13538">MAGWVESPEGEVVMVMTGAEHLLITEGAPLSERHRRVLKSIVAVVVAGLWAFTLYLHVLLAAIFFLPSDEMPDRGGVQLGFGVGFIVIGFLVAASTTWLSRRLGPTAFGLTNVVVMALLFILTWL</sequence>
<organism evidence="2 3">
    <name type="scientific">Tessaracoccus flavescens</name>
    <dbReference type="NCBI Taxonomy" id="399497"/>
    <lineage>
        <taxon>Bacteria</taxon>
        <taxon>Bacillati</taxon>
        <taxon>Actinomycetota</taxon>
        <taxon>Actinomycetes</taxon>
        <taxon>Propionibacteriales</taxon>
        <taxon>Propionibacteriaceae</taxon>
        <taxon>Tessaracoccus</taxon>
    </lineage>
</organism>
<name>A0A1Q2CWD6_9ACTN</name>
<dbReference type="EMBL" id="CP019607">
    <property type="protein sequence ID" value="AQP50410.1"/>
    <property type="molecule type" value="Genomic_DNA"/>
</dbReference>
<gene>
    <name evidence="2" type="ORF">BW733_05765</name>
</gene>
<proteinExistence type="predicted"/>
<dbReference type="KEGG" id="tfa:BW733_05765"/>
<dbReference type="Proteomes" id="UP000188235">
    <property type="component" value="Chromosome"/>
</dbReference>
<keyword evidence="3" id="KW-1185">Reference proteome</keyword>
<protein>
    <submittedName>
        <fullName evidence="2">Uncharacterized protein</fullName>
    </submittedName>
</protein>
<reference evidence="2 3" key="1">
    <citation type="journal article" date="2008" name="Int. J. Syst. Evol. Microbiol.">
        <title>Tessaracoccus flavescens sp. nov., isolated from marine sediment.</title>
        <authorList>
            <person name="Lee D.W."/>
            <person name="Lee S.D."/>
        </authorList>
    </citation>
    <scope>NUCLEOTIDE SEQUENCE [LARGE SCALE GENOMIC DNA]</scope>
    <source>
        <strain evidence="2 3">SST-39T</strain>
    </source>
</reference>
<keyword evidence="1" id="KW-0472">Membrane</keyword>
<dbReference type="AlphaFoldDB" id="A0A1Q2CWD6"/>
<dbReference type="STRING" id="399497.BW733_05765"/>
<accession>A0A1Q2CWD6</accession>
<keyword evidence="1" id="KW-1133">Transmembrane helix</keyword>
<evidence type="ECO:0000313" key="2">
    <source>
        <dbReference type="EMBL" id="AQP50410.1"/>
    </source>
</evidence>
<feature type="transmembrane region" description="Helical" evidence="1">
    <location>
        <begin position="41"/>
        <end position="66"/>
    </location>
</feature>
<feature type="transmembrane region" description="Helical" evidence="1">
    <location>
        <begin position="106"/>
        <end position="124"/>
    </location>
</feature>